<name>A0A5B1LFF0_9ACTN</name>
<reference evidence="1 2" key="1">
    <citation type="submission" date="2019-09" db="EMBL/GenBank/DDBJ databases">
        <title>Nocardioides panacisoli sp. nov., isolated from the soil of a ginseng field.</title>
        <authorList>
            <person name="Cho C."/>
        </authorList>
    </citation>
    <scope>NUCLEOTIDE SEQUENCE [LARGE SCALE GENOMIC DNA]</scope>
    <source>
        <strain evidence="1 2">BN130099</strain>
    </source>
</reference>
<reference evidence="1 2" key="2">
    <citation type="submission" date="2019-09" db="EMBL/GenBank/DDBJ databases">
        <authorList>
            <person name="Jin C."/>
        </authorList>
    </citation>
    <scope>NUCLEOTIDE SEQUENCE [LARGE SCALE GENOMIC DNA]</scope>
    <source>
        <strain evidence="1 2">BN130099</strain>
    </source>
</reference>
<dbReference type="AlphaFoldDB" id="A0A5B1LFF0"/>
<protein>
    <submittedName>
        <fullName evidence="1">Uncharacterized protein</fullName>
    </submittedName>
</protein>
<dbReference type="Proteomes" id="UP000325003">
    <property type="component" value="Unassembled WGS sequence"/>
</dbReference>
<gene>
    <name evidence="1" type="ORF">F0U44_12145</name>
</gene>
<organism evidence="1 2">
    <name type="scientific">Nocardioides humilatus</name>
    <dbReference type="NCBI Taxonomy" id="2607660"/>
    <lineage>
        <taxon>Bacteria</taxon>
        <taxon>Bacillati</taxon>
        <taxon>Actinomycetota</taxon>
        <taxon>Actinomycetes</taxon>
        <taxon>Propionibacteriales</taxon>
        <taxon>Nocardioidaceae</taxon>
        <taxon>Nocardioides</taxon>
    </lineage>
</organism>
<dbReference type="RefSeq" id="WP_149728531.1">
    <property type="nucleotide sequence ID" value="NZ_VUJV01000003.1"/>
</dbReference>
<keyword evidence="2" id="KW-1185">Reference proteome</keyword>
<evidence type="ECO:0000313" key="1">
    <source>
        <dbReference type="EMBL" id="KAA1419196.1"/>
    </source>
</evidence>
<sequence length="163" mass="18048">MLREVHLMELILSCQEAFRDQHSKDQGSEGRLAWFVAVAQAFGLQVVADIPKPRVEMVQLARPGPQVDDDGLRFFLGECIAAYQSMVSPFSGMKEGTESMVALYQRVGPRLAAAEASKDFGAFEQALDELTMATAALLWHLPENATVEVDFLGPRIEIPDTFF</sequence>
<dbReference type="EMBL" id="VUJV01000003">
    <property type="protein sequence ID" value="KAA1419196.1"/>
    <property type="molecule type" value="Genomic_DNA"/>
</dbReference>
<comment type="caution">
    <text evidence="1">The sequence shown here is derived from an EMBL/GenBank/DDBJ whole genome shotgun (WGS) entry which is preliminary data.</text>
</comment>
<accession>A0A5B1LFF0</accession>
<proteinExistence type="predicted"/>
<evidence type="ECO:0000313" key="2">
    <source>
        <dbReference type="Proteomes" id="UP000325003"/>
    </source>
</evidence>